<reference evidence="2 3" key="1">
    <citation type="submission" date="2019-06" db="EMBL/GenBank/DDBJ databases">
        <title>Sequencing the genomes of 1000 actinobacteria strains.</title>
        <authorList>
            <person name="Klenk H.-P."/>
        </authorList>
    </citation>
    <scope>NUCLEOTIDE SEQUENCE [LARGE SCALE GENOMIC DNA]</scope>
    <source>
        <strain evidence="2 3">DSM 102200</strain>
    </source>
</reference>
<keyword evidence="3" id="KW-1185">Reference proteome</keyword>
<feature type="domain" description="HTH merR-type" evidence="1">
    <location>
        <begin position="10"/>
        <end position="55"/>
    </location>
</feature>
<dbReference type="SMART" id="SM00422">
    <property type="entry name" value="HTH_MERR"/>
    <property type="match status" value="1"/>
</dbReference>
<evidence type="ECO:0000313" key="3">
    <source>
        <dbReference type="Proteomes" id="UP000316096"/>
    </source>
</evidence>
<dbReference type="PROSITE" id="PS50937">
    <property type="entry name" value="HTH_MERR_2"/>
    <property type="match status" value="1"/>
</dbReference>
<dbReference type="OrthoDB" id="3483102at2"/>
<sequence>MSALDSDDDLLRPREAAEMLGVRSATIGFWARTGVLRAAVRTPGGQRRYRRADIRAFGAAQAVPTQMEADAVRLYEQGWPIRRVAAQFGCGYSRMRRILLRHTRLRTRWGPPPEPGTALTEKTS</sequence>
<dbReference type="InterPro" id="IPR041657">
    <property type="entry name" value="HTH_17"/>
</dbReference>
<evidence type="ECO:0000313" key="2">
    <source>
        <dbReference type="EMBL" id="TQL97929.1"/>
    </source>
</evidence>
<dbReference type="AlphaFoldDB" id="A0A543CLG1"/>
<dbReference type="EMBL" id="VFOZ01000001">
    <property type="protein sequence ID" value="TQL97929.1"/>
    <property type="molecule type" value="Genomic_DNA"/>
</dbReference>
<dbReference type="RefSeq" id="WP_141956594.1">
    <property type="nucleotide sequence ID" value="NZ_VFOZ01000001.1"/>
</dbReference>
<accession>A0A543CLG1</accession>
<dbReference type="Gene3D" id="1.10.10.60">
    <property type="entry name" value="Homeodomain-like"/>
    <property type="match status" value="1"/>
</dbReference>
<name>A0A543CLG1_9ACTN</name>
<comment type="caution">
    <text evidence="2">The sequence shown here is derived from an EMBL/GenBank/DDBJ whole genome shotgun (WGS) entry which is preliminary data.</text>
</comment>
<dbReference type="InterPro" id="IPR009061">
    <property type="entry name" value="DNA-bd_dom_put_sf"/>
</dbReference>
<dbReference type="Pfam" id="PF12728">
    <property type="entry name" value="HTH_17"/>
    <property type="match status" value="1"/>
</dbReference>
<evidence type="ECO:0000259" key="1">
    <source>
        <dbReference type="PROSITE" id="PS50937"/>
    </source>
</evidence>
<organism evidence="2 3">
    <name type="scientific">Actinoallomurus bryophytorum</name>
    <dbReference type="NCBI Taxonomy" id="1490222"/>
    <lineage>
        <taxon>Bacteria</taxon>
        <taxon>Bacillati</taxon>
        <taxon>Actinomycetota</taxon>
        <taxon>Actinomycetes</taxon>
        <taxon>Streptosporangiales</taxon>
        <taxon>Thermomonosporaceae</taxon>
        <taxon>Actinoallomurus</taxon>
    </lineage>
</organism>
<protein>
    <submittedName>
        <fullName evidence="2">Excisionase family DNA binding protein</fullName>
    </submittedName>
</protein>
<dbReference type="SUPFAM" id="SSF46955">
    <property type="entry name" value="Putative DNA-binding domain"/>
    <property type="match status" value="1"/>
</dbReference>
<dbReference type="GO" id="GO:0003677">
    <property type="term" value="F:DNA binding"/>
    <property type="evidence" value="ECO:0007669"/>
    <property type="project" value="InterPro"/>
</dbReference>
<dbReference type="InterPro" id="IPR000551">
    <property type="entry name" value="MerR-type_HTH_dom"/>
</dbReference>
<dbReference type="Proteomes" id="UP000316096">
    <property type="component" value="Unassembled WGS sequence"/>
</dbReference>
<dbReference type="GO" id="GO:0006355">
    <property type="term" value="P:regulation of DNA-templated transcription"/>
    <property type="evidence" value="ECO:0007669"/>
    <property type="project" value="InterPro"/>
</dbReference>
<proteinExistence type="predicted"/>
<gene>
    <name evidence="2" type="ORF">FB559_3540</name>
</gene>
<dbReference type="Gene3D" id="1.10.1660.10">
    <property type="match status" value="1"/>
</dbReference>